<proteinExistence type="predicted"/>
<sequence length="336" mass="38817">MKPKVSVITTFYNSVSLGNFVHRAMDCLLAQTYHNLELICVNDGSKDETLTQLKMYAEKDSRILIIDKPNEGTAQYAKAAGQDVATGDLVMLFDHDDLLSADAIEKGVQAFTEKPALGMVGMIVKTVFPDGNIKNIYSLHQPLDTESAFIPHQISGEDALRLTLGRYDFHFRGIYRREVFQKVSFRFTEKLLNADEIVERLILKNVKLIGSCSGIYTHFVHPDSSAKSFNIKKTDLVVTDMYMRSFAKNHGIYNERKEVFELVAYKNLIDAMKAFQHFRKELPAEESYRQNERLRTAFREIDRPVLFKNFNGFIRFYHQILLSDYNLFSRFYQIKK</sequence>
<dbReference type="CDD" id="cd00761">
    <property type="entry name" value="Glyco_tranf_GTA_type"/>
    <property type="match status" value="1"/>
</dbReference>
<dbReference type="InterPro" id="IPR001173">
    <property type="entry name" value="Glyco_trans_2-like"/>
</dbReference>
<gene>
    <name evidence="4" type="ORF">H9628_03730</name>
</gene>
<dbReference type="EMBL" id="JACSPS010000001">
    <property type="protein sequence ID" value="MBD8017573.1"/>
    <property type="molecule type" value="Genomic_DNA"/>
</dbReference>
<dbReference type="PANTHER" id="PTHR22916:SF51">
    <property type="entry name" value="GLYCOSYLTRANSFERASE EPSH-RELATED"/>
    <property type="match status" value="1"/>
</dbReference>
<dbReference type="PANTHER" id="PTHR22916">
    <property type="entry name" value="GLYCOSYLTRANSFERASE"/>
    <property type="match status" value="1"/>
</dbReference>
<dbReference type="SUPFAM" id="SSF53448">
    <property type="entry name" value="Nucleotide-diphospho-sugar transferases"/>
    <property type="match status" value="1"/>
</dbReference>
<keyword evidence="2" id="KW-0808">Transferase</keyword>
<accession>A0ABR8WKH8</accession>
<evidence type="ECO:0000313" key="4">
    <source>
        <dbReference type="EMBL" id="MBD8017573.1"/>
    </source>
</evidence>
<evidence type="ECO:0000313" key="5">
    <source>
        <dbReference type="Proteomes" id="UP000626242"/>
    </source>
</evidence>
<reference evidence="4 5" key="1">
    <citation type="submission" date="2020-08" db="EMBL/GenBank/DDBJ databases">
        <title>A Genomic Blueprint of the Chicken Gut Microbiome.</title>
        <authorList>
            <person name="Gilroy R."/>
            <person name="Ravi A."/>
            <person name="Getino M."/>
            <person name="Pursley I."/>
            <person name="Horton D.L."/>
            <person name="Alikhan N.-F."/>
            <person name="Baker D."/>
            <person name="Gharbi K."/>
            <person name="Hall N."/>
            <person name="Watson M."/>
            <person name="Adriaenssens E.M."/>
            <person name="Foster-Nyarko E."/>
            <person name="Jarju S."/>
            <person name="Secka A."/>
            <person name="Antonio M."/>
            <person name="Oren A."/>
            <person name="Chaudhuri R."/>
            <person name="La Ragione R.M."/>
            <person name="Hildebrand F."/>
            <person name="Pallen M.J."/>
        </authorList>
    </citation>
    <scope>NUCLEOTIDE SEQUENCE [LARGE SCALE GENOMIC DNA]</scope>
    <source>
        <strain evidence="4 5">Sa1CVA4</strain>
    </source>
</reference>
<keyword evidence="1" id="KW-0328">Glycosyltransferase</keyword>
<organism evidence="4 5">
    <name type="scientific">Kaistella pullorum</name>
    <dbReference type="NCBI Taxonomy" id="2763074"/>
    <lineage>
        <taxon>Bacteria</taxon>
        <taxon>Pseudomonadati</taxon>
        <taxon>Bacteroidota</taxon>
        <taxon>Flavobacteriia</taxon>
        <taxon>Flavobacteriales</taxon>
        <taxon>Weeksellaceae</taxon>
        <taxon>Chryseobacterium group</taxon>
        <taxon>Kaistella</taxon>
    </lineage>
</organism>
<evidence type="ECO:0000259" key="3">
    <source>
        <dbReference type="Pfam" id="PF00535"/>
    </source>
</evidence>
<feature type="domain" description="Glycosyltransferase 2-like" evidence="3">
    <location>
        <begin position="6"/>
        <end position="182"/>
    </location>
</feature>
<dbReference type="RefSeq" id="WP_251832774.1">
    <property type="nucleotide sequence ID" value="NZ_JACSPS010000001.1"/>
</dbReference>
<name>A0ABR8WKH8_9FLAO</name>
<evidence type="ECO:0000256" key="1">
    <source>
        <dbReference type="ARBA" id="ARBA00022676"/>
    </source>
</evidence>
<dbReference type="Gene3D" id="3.90.550.10">
    <property type="entry name" value="Spore Coat Polysaccharide Biosynthesis Protein SpsA, Chain A"/>
    <property type="match status" value="1"/>
</dbReference>
<evidence type="ECO:0000256" key="2">
    <source>
        <dbReference type="ARBA" id="ARBA00022679"/>
    </source>
</evidence>
<protein>
    <submittedName>
        <fullName evidence="4">Glycosyltransferase family 2 protein</fullName>
    </submittedName>
</protein>
<comment type="caution">
    <text evidence="4">The sequence shown here is derived from an EMBL/GenBank/DDBJ whole genome shotgun (WGS) entry which is preliminary data.</text>
</comment>
<dbReference type="InterPro" id="IPR029044">
    <property type="entry name" value="Nucleotide-diphossugar_trans"/>
</dbReference>
<keyword evidence="5" id="KW-1185">Reference proteome</keyword>
<dbReference type="Proteomes" id="UP000626242">
    <property type="component" value="Unassembled WGS sequence"/>
</dbReference>
<dbReference type="Pfam" id="PF00535">
    <property type="entry name" value="Glycos_transf_2"/>
    <property type="match status" value="1"/>
</dbReference>